<keyword evidence="7 8" id="KW-0472">Membrane</keyword>
<dbReference type="Pfam" id="PF01490">
    <property type="entry name" value="Aa_trans"/>
    <property type="match status" value="1"/>
</dbReference>
<dbReference type="InterPro" id="IPR013057">
    <property type="entry name" value="AA_transpt_TM"/>
</dbReference>
<comment type="similarity">
    <text evidence="2">Belongs to the amino acid/polyamine transporter 2 family.</text>
</comment>
<evidence type="ECO:0000256" key="2">
    <source>
        <dbReference type="ARBA" id="ARBA00008066"/>
    </source>
</evidence>
<keyword evidence="3" id="KW-0813">Transport</keyword>
<feature type="transmembrane region" description="Helical" evidence="8">
    <location>
        <begin position="568"/>
        <end position="593"/>
    </location>
</feature>
<comment type="caution">
    <text evidence="10">The sequence shown here is derived from an EMBL/GenBank/DDBJ whole genome shotgun (WGS) entry which is preliminary data.</text>
</comment>
<evidence type="ECO:0000256" key="4">
    <source>
        <dbReference type="ARBA" id="ARBA00022692"/>
    </source>
</evidence>
<evidence type="ECO:0000256" key="1">
    <source>
        <dbReference type="ARBA" id="ARBA00004141"/>
    </source>
</evidence>
<feature type="transmembrane region" description="Helical" evidence="8">
    <location>
        <begin position="154"/>
        <end position="174"/>
    </location>
</feature>
<protein>
    <submittedName>
        <fullName evidence="10">Amino_acid transporter family protein</fullName>
    </submittedName>
</protein>
<keyword evidence="5" id="KW-0029">Amino-acid transport</keyword>
<feature type="transmembrane region" description="Helical" evidence="8">
    <location>
        <begin position="355"/>
        <end position="377"/>
    </location>
</feature>
<evidence type="ECO:0000256" key="7">
    <source>
        <dbReference type="ARBA" id="ARBA00023136"/>
    </source>
</evidence>
<dbReference type="PANTHER" id="PTHR22950:SF458">
    <property type="entry name" value="SODIUM-COUPLED NEUTRAL AMINO ACID TRANSPORTER 11-RELATED"/>
    <property type="match status" value="1"/>
</dbReference>
<feature type="domain" description="Amino acid transporter transmembrane" evidence="9">
    <location>
        <begin position="10"/>
        <end position="387"/>
    </location>
</feature>
<feature type="transmembrane region" description="Helical" evidence="8">
    <location>
        <begin position="241"/>
        <end position="265"/>
    </location>
</feature>
<feature type="transmembrane region" description="Helical" evidence="8">
    <location>
        <begin position="83"/>
        <end position="105"/>
    </location>
</feature>
<organism evidence="10 11">
    <name type="scientific">Hexamita inflata</name>
    <dbReference type="NCBI Taxonomy" id="28002"/>
    <lineage>
        <taxon>Eukaryota</taxon>
        <taxon>Metamonada</taxon>
        <taxon>Diplomonadida</taxon>
        <taxon>Hexamitidae</taxon>
        <taxon>Hexamitinae</taxon>
        <taxon>Hexamita</taxon>
    </lineage>
</organism>
<proteinExistence type="inferred from homology"/>
<keyword evidence="6 8" id="KW-1133">Transmembrane helix</keyword>
<keyword evidence="11" id="KW-1185">Reference proteome</keyword>
<feature type="transmembrane region" description="Helical" evidence="8">
    <location>
        <begin position="39"/>
        <end position="62"/>
    </location>
</feature>
<gene>
    <name evidence="10" type="ORF">HINF_LOCUS54784</name>
</gene>
<feature type="transmembrane region" description="Helical" evidence="8">
    <location>
        <begin position="328"/>
        <end position="349"/>
    </location>
</feature>
<comment type="subcellular location">
    <subcellularLocation>
        <location evidence="1">Membrane</location>
        <topology evidence="1">Multi-pass membrane protein</topology>
    </subcellularLocation>
</comment>
<evidence type="ECO:0000256" key="6">
    <source>
        <dbReference type="ARBA" id="ARBA00022989"/>
    </source>
</evidence>
<feature type="transmembrane region" description="Helical" evidence="8">
    <location>
        <begin position="285"/>
        <end position="307"/>
    </location>
</feature>
<dbReference type="PROSITE" id="PS51257">
    <property type="entry name" value="PROKAR_LIPOPROTEIN"/>
    <property type="match status" value="1"/>
</dbReference>
<feature type="transmembrane region" description="Helical" evidence="8">
    <location>
        <begin position="125"/>
        <end position="142"/>
    </location>
</feature>
<accession>A0ABP1KY06</accession>
<dbReference type="Proteomes" id="UP001642409">
    <property type="component" value="Unassembled WGS sequence"/>
</dbReference>
<feature type="transmembrane region" description="Helical" evidence="8">
    <location>
        <begin position="510"/>
        <end position="527"/>
    </location>
</feature>
<keyword evidence="4 8" id="KW-0812">Transmembrane</keyword>
<dbReference type="EMBL" id="CAXDID020000286">
    <property type="protein sequence ID" value="CAL6070767.1"/>
    <property type="molecule type" value="Genomic_DNA"/>
</dbReference>
<feature type="transmembrane region" description="Helical" evidence="8">
    <location>
        <begin position="735"/>
        <end position="753"/>
    </location>
</feature>
<sequence>MKLQSDSEQTKTTSTTLLSQMMGASLLSCAFIVHRLGWVLAVLAFAITIGFDMFVYKYYVGVAHYLQSNSYRELTEKAVSKKLSIVLDISIMVSSFGFLTGYLIISSSAVSGFLANQFGYEANKYVVKAIISLCIVFPLTLLKQLKQLSKLAAVSGLAILVTTLTIVVIFFMHVKTGKLCPKQPNVFIHYKLEAFPKISVLKAILYFLMYIPSLQGNFTAHRVIPTLIRELQGPPVLKKKVVSVSINIAMFLALALYLCAGLMGAAMFGDDVQDNILKAFAPCQWVWIDICSLIYAMVVINAYPLVLYPIKMSIINLCKKEPQTKDGYIIAVIVSITYVVLTTILAMTVEQILPIFGLFSSLTGIIFYFVVPICFYVNYPKIKENNQHIDNQNRESALDPVMFGVWSLMSVNVSDKSIQRVRTLSQKMFNPFNQSISQQFDTRQKRTVSLLRQGTFSFDSNSTDTHLERRDSGTLHGDFQAYCNRTELIVASSEQFEQKQKDKSLQLRKIVAINLIVFNCLWSWRFYERKRCIQHVLLSETGQFFTEFQSQSRTQPLIPMYPDDDQNVYVVVIYLFVNITVIFVQIFCLQYLIMKMYKYSTSNHMQRTSRRDHLKCLVLQYQKTHNEYYPSSIILEQIQEQLAIFHHLSFQHQNLNMFTKMILFALRKNKSDDRYIIWIQLVDLLIRNLFQRVDTVFSQPQLLVTCFQQIVLLITSNSTEKCEFLRVSSAQNKQIFLYTCLLSFVYICLQFFVTKIVSERKQVFSFNNRFKGFQTLFEFTFKLNRFKQFCFKKFEQLIEIVKIIT</sequence>
<evidence type="ECO:0000256" key="8">
    <source>
        <dbReference type="SAM" id="Phobius"/>
    </source>
</evidence>
<reference evidence="10 11" key="1">
    <citation type="submission" date="2024-07" db="EMBL/GenBank/DDBJ databases">
        <authorList>
            <person name="Akdeniz Z."/>
        </authorList>
    </citation>
    <scope>NUCLEOTIDE SEQUENCE [LARGE SCALE GENOMIC DNA]</scope>
</reference>
<evidence type="ECO:0000259" key="9">
    <source>
        <dbReference type="Pfam" id="PF01490"/>
    </source>
</evidence>
<evidence type="ECO:0000313" key="10">
    <source>
        <dbReference type="EMBL" id="CAL6070767.1"/>
    </source>
</evidence>
<evidence type="ECO:0000256" key="5">
    <source>
        <dbReference type="ARBA" id="ARBA00022970"/>
    </source>
</evidence>
<name>A0ABP1KY06_9EUKA</name>
<evidence type="ECO:0000313" key="11">
    <source>
        <dbReference type="Proteomes" id="UP001642409"/>
    </source>
</evidence>
<dbReference type="PANTHER" id="PTHR22950">
    <property type="entry name" value="AMINO ACID TRANSPORTER"/>
    <property type="match status" value="1"/>
</dbReference>
<evidence type="ECO:0000256" key="3">
    <source>
        <dbReference type="ARBA" id="ARBA00022448"/>
    </source>
</evidence>